<dbReference type="AlphaFoldDB" id="A0A6B8RHZ1"/>
<dbReference type="InterPro" id="IPR037923">
    <property type="entry name" value="HTH-like"/>
</dbReference>
<dbReference type="PROSITE" id="PS01124">
    <property type="entry name" value="HTH_ARAC_FAMILY_2"/>
    <property type="match status" value="1"/>
</dbReference>
<name>A0A6B8RHZ1_9BACL</name>
<dbReference type="EMBL" id="CP034235">
    <property type="protein sequence ID" value="QGQ95215.1"/>
    <property type="molecule type" value="Genomic_DNA"/>
</dbReference>
<gene>
    <name evidence="5" type="ORF">EHS13_10105</name>
</gene>
<sequence>MIRLMEKDLIDPETEAHFFYHKSLKSITGEHDHDFFELFLITEGNVYHIINGTRELITEGSLVFIRPDDVHYYEKHGIKDCQLLNLAFPKVTLEALYQYLGKGFYIEKLLNSKTPPYTILSRIEINQMISRFQMLATIPNELKQEKKTELRALLAEIFINYYSERHQDIQSSIPEWLENLNQDMKKTENFIAGLPRLHELSSKSPEYLCRMIKKYYEKTPTQWVNDFRLNYAVNLMTYTDDDILVVCLDSGFENLSHFYHLFKKKFHVSPSKYRKLNRKVAIPE</sequence>
<dbReference type="Gene3D" id="1.10.10.60">
    <property type="entry name" value="Homeodomain-like"/>
    <property type="match status" value="1"/>
</dbReference>
<dbReference type="InterPro" id="IPR003313">
    <property type="entry name" value="AraC-bd"/>
</dbReference>
<dbReference type="InterPro" id="IPR018060">
    <property type="entry name" value="HTH_AraC"/>
</dbReference>
<protein>
    <submittedName>
        <fullName evidence="5">Helix-turn-helix domain-containing protein</fullName>
    </submittedName>
</protein>
<dbReference type="InterPro" id="IPR009057">
    <property type="entry name" value="Homeodomain-like_sf"/>
</dbReference>
<dbReference type="PANTHER" id="PTHR43280">
    <property type="entry name" value="ARAC-FAMILY TRANSCRIPTIONAL REGULATOR"/>
    <property type="match status" value="1"/>
</dbReference>
<dbReference type="GO" id="GO:0043565">
    <property type="term" value="F:sequence-specific DNA binding"/>
    <property type="evidence" value="ECO:0007669"/>
    <property type="project" value="InterPro"/>
</dbReference>
<dbReference type="PANTHER" id="PTHR43280:SF34">
    <property type="entry name" value="ARAC-FAMILY TRANSCRIPTIONAL REGULATOR"/>
    <property type="match status" value="1"/>
</dbReference>
<dbReference type="Gene3D" id="2.60.120.10">
    <property type="entry name" value="Jelly Rolls"/>
    <property type="match status" value="1"/>
</dbReference>
<dbReference type="Proteomes" id="UP000426246">
    <property type="component" value="Chromosome"/>
</dbReference>
<evidence type="ECO:0000256" key="3">
    <source>
        <dbReference type="ARBA" id="ARBA00023163"/>
    </source>
</evidence>
<organism evidence="5 6">
    <name type="scientific">Paenibacillus psychroresistens</name>
    <dbReference type="NCBI Taxonomy" id="1778678"/>
    <lineage>
        <taxon>Bacteria</taxon>
        <taxon>Bacillati</taxon>
        <taxon>Bacillota</taxon>
        <taxon>Bacilli</taxon>
        <taxon>Bacillales</taxon>
        <taxon>Paenibacillaceae</taxon>
        <taxon>Paenibacillus</taxon>
    </lineage>
</organism>
<dbReference type="InterPro" id="IPR014710">
    <property type="entry name" value="RmlC-like_jellyroll"/>
</dbReference>
<evidence type="ECO:0000256" key="1">
    <source>
        <dbReference type="ARBA" id="ARBA00023015"/>
    </source>
</evidence>
<evidence type="ECO:0000313" key="6">
    <source>
        <dbReference type="Proteomes" id="UP000426246"/>
    </source>
</evidence>
<keyword evidence="3" id="KW-0804">Transcription</keyword>
<evidence type="ECO:0000313" key="5">
    <source>
        <dbReference type="EMBL" id="QGQ95215.1"/>
    </source>
</evidence>
<keyword evidence="6" id="KW-1185">Reference proteome</keyword>
<evidence type="ECO:0000256" key="2">
    <source>
        <dbReference type="ARBA" id="ARBA00023125"/>
    </source>
</evidence>
<dbReference type="Pfam" id="PF02311">
    <property type="entry name" value="AraC_binding"/>
    <property type="match status" value="1"/>
</dbReference>
<dbReference type="SUPFAM" id="SSF51215">
    <property type="entry name" value="Regulatory protein AraC"/>
    <property type="match status" value="1"/>
</dbReference>
<dbReference type="GO" id="GO:0003700">
    <property type="term" value="F:DNA-binding transcription factor activity"/>
    <property type="evidence" value="ECO:0007669"/>
    <property type="project" value="InterPro"/>
</dbReference>
<dbReference type="SMART" id="SM00342">
    <property type="entry name" value="HTH_ARAC"/>
    <property type="match status" value="1"/>
</dbReference>
<keyword evidence="1" id="KW-0805">Transcription regulation</keyword>
<evidence type="ECO:0000259" key="4">
    <source>
        <dbReference type="PROSITE" id="PS01124"/>
    </source>
</evidence>
<accession>A0A6B8RHZ1</accession>
<dbReference type="Pfam" id="PF12833">
    <property type="entry name" value="HTH_18"/>
    <property type="match status" value="1"/>
</dbReference>
<dbReference type="SUPFAM" id="SSF46689">
    <property type="entry name" value="Homeodomain-like"/>
    <property type="match status" value="1"/>
</dbReference>
<proteinExistence type="predicted"/>
<feature type="domain" description="HTH araC/xylS-type" evidence="4">
    <location>
        <begin position="174"/>
        <end position="276"/>
    </location>
</feature>
<dbReference type="KEGG" id="ppsc:EHS13_10105"/>
<reference evidence="6" key="1">
    <citation type="submission" date="2018-11" db="EMBL/GenBank/DDBJ databases">
        <title>Complete genome sequence of Paenibacillus sp. ML311-T8.</title>
        <authorList>
            <person name="Nam Y.-D."/>
            <person name="Kang J."/>
            <person name="Chung W.-H."/>
            <person name="Park Y.S."/>
        </authorList>
    </citation>
    <scope>NUCLEOTIDE SEQUENCE [LARGE SCALE GENOMIC DNA]</scope>
    <source>
        <strain evidence="6">ML311-T8</strain>
    </source>
</reference>
<keyword evidence="2" id="KW-0238">DNA-binding</keyword>